<dbReference type="Gene3D" id="3.40.50.2300">
    <property type="match status" value="2"/>
</dbReference>
<name>A0A2S7IHJ5_9BACT</name>
<evidence type="ECO:0000256" key="2">
    <source>
        <dbReference type="ARBA" id="ARBA00004651"/>
    </source>
</evidence>
<evidence type="ECO:0000256" key="15">
    <source>
        <dbReference type="SAM" id="Coils"/>
    </source>
</evidence>
<evidence type="ECO:0000256" key="12">
    <source>
        <dbReference type="ARBA" id="ARBA00023012"/>
    </source>
</evidence>
<keyword evidence="21" id="KW-1185">Reference proteome</keyword>
<feature type="domain" description="Response regulatory" evidence="19">
    <location>
        <begin position="1281"/>
        <end position="1396"/>
    </location>
</feature>
<dbReference type="InterPro" id="IPR015943">
    <property type="entry name" value="WD40/YVTN_repeat-like_dom_sf"/>
</dbReference>
<dbReference type="FunFam" id="1.10.287.130:FF:000003">
    <property type="entry name" value="Histidine kinase"/>
    <property type="match status" value="1"/>
</dbReference>
<feature type="modified residue" description="4-aspartylphosphate" evidence="14">
    <location>
        <position position="1190"/>
    </location>
</feature>
<feature type="transmembrane region" description="Helical" evidence="16">
    <location>
        <begin position="800"/>
        <end position="820"/>
    </location>
</feature>
<dbReference type="InterPro" id="IPR005467">
    <property type="entry name" value="His_kinase_dom"/>
</dbReference>
<keyword evidence="9 20" id="KW-0418">Kinase</keyword>
<feature type="coiled-coil region" evidence="15">
    <location>
        <begin position="829"/>
        <end position="891"/>
    </location>
</feature>
<evidence type="ECO:0000256" key="16">
    <source>
        <dbReference type="SAM" id="Phobius"/>
    </source>
</evidence>
<reference evidence="21" key="1">
    <citation type="submission" date="2018-02" db="EMBL/GenBank/DDBJ databases">
        <title>Genome sequencing of Solimonas sp. HR-BB.</title>
        <authorList>
            <person name="Lee Y."/>
            <person name="Jeon C.O."/>
        </authorList>
    </citation>
    <scope>NUCLEOTIDE SEQUENCE [LARGE SCALE GENOMIC DNA]</scope>
    <source>
        <strain evidence="21">HR-U</strain>
    </source>
</reference>
<dbReference type="CDD" id="cd00082">
    <property type="entry name" value="HisKA"/>
    <property type="match status" value="1"/>
</dbReference>
<evidence type="ECO:0000256" key="3">
    <source>
        <dbReference type="ARBA" id="ARBA00012438"/>
    </source>
</evidence>
<dbReference type="InterPro" id="IPR013783">
    <property type="entry name" value="Ig-like_fold"/>
</dbReference>
<protein>
    <recommendedName>
        <fullName evidence="3">histidine kinase</fullName>
        <ecNumber evidence="3">2.7.13.3</ecNumber>
    </recommendedName>
</protein>
<evidence type="ECO:0000256" key="8">
    <source>
        <dbReference type="ARBA" id="ARBA00022741"/>
    </source>
</evidence>
<keyword evidence="13 16" id="KW-0472">Membrane</keyword>
<dbReference type="GO" id="GO:0005886">
    <property type="term" value="C:plasma membrane"/>
    <property type="evidence" value="ECO:0007669"/>
    <property type="project" value="UniProtKB-SubCell"/>
</dbReference>
<dbReference type="PANTHER" id="PTHR45339">
    <property type="entry name" value="HYBRID SIGNAL TRANSDUCTION HISTIDINE KINASE J"/>
    <property type="match status" value="1"/>
</dbReference>
<dbReference type="SUPFAM" id="SSF52172">
    <property type="entry name" value="CheY-like"/>
    <property type="match status" value="2"/>
</dbReference>
<evidence type="ECO:0000256" key="5">
    <source>
        <dbReference type="ARBA" id="ARBA00022553"/>
    </source>
</evidence>
<gene>
    <name evidence="20" type="ORF">C5O19_18760</name>
</gene>
<dbReference type="CDD" id="cd16922">
    <property type="entry name" value="HATPase_EvgS-ArcB-TorS-like"/>
    <property type="match status" value="1"/>
</dbReference>
<dbReference type="Pfam" id="PF00512">
    <property type="entry name" value="HisKA"/>
    <property type="match status" value="1"/>
</dbReference>
<evidence type="ECO:0000256" key="13">
    <source>
        <dbReference type="ARBA" id="ARBA00023136"/>
    </source>
</evidence>
<evidence type="ECO:0000313" key="20">
    <source>
        <dbReference type="EMBL" id="PQA55464.1"/>
    </source>
</evidence>
<dbReference type="SUPFAM" id="SSF63829">
    <property type="entry name" value="Calcium-dependent phosphotriesterase"/>
    <property type="match status" value="3"/>
</dbReference>
<dbReference type="FunFam" id="3.30.565.10:FF:000010">
    <property type="entry name" value="Sensor histidine kinase RcsC"/>
    <property type="match status" value="1"/>
</dbReference>
<dbReference type="CDD" id="cd17546">
    <property type="entry name" value="REC_hyHK_CKI1_RcsC-like"/>
    <property type="match status" value="1"/>
</dbReference>
<feature type="modified residue" description="4-aspartylphosphate" evidence="14">
    <location>
        <position position="1330"/>
    </location>
</feature>
<keyword evidence="4" id="KW-1003">Cell membrane</keyword>
<evidence type="ECO:0000256" key="14">
    <source>
        <dbReference type="PROSITE-ProRule" id="PRU00169"/>
    </source>
</evidence>
<evidence type="ECO:0000259" key="19">
    <source>
        <dbReference type="PROSITE" id="PS50110"/>
    </source>
</evidence>
<dbReference type="Gene3D" id="3.30.565.10">
    <property type="entry name" value="Histidine kinase-like ATPase, C-terminal domain"/>
    <property type="match status" value="1"/>
</dbReference>
<keyword evidence="6" id="KW-0808">Transferase</keyword>
<keyword evidence="12" id="KW-0902">Two-component regulatory system</keyword>
<dbReference type="InterPro" id="IPR003661">
    <property type="entry name" value="HisK_dim/P_dom"/>
</dbReference>
<dbReference type="GO" id="GO:0000155">
    <property type="term" value="F:phosphorelay sensor kinase activity"/>
    <property type="evidence" value="ECO:0007669"/>
    <property type="project" value="InterPro"/>
</dbReference>
<dbReference type="Pfam" id="PF00072">
    <property type="entry name" value="Response_reg"/>
    <property type="match status" value="2"/>
</dbReference>
<dbReference type="PANTHER" id="PTHR45339:SF1">
    <property type="entry name" value="HYBRID SIGNAL TRANSDUCTION HISTIDINE KINASE J"/>
    <property type="match status" value="1"/>
</dbReference>
<comment type="caution">
    <text evidence="20">The sequence shown here is derived from an EMBL/GenBank/DDBJ whole genome shotgun (WGS) entry which is preliminary data.</text>
</comment>
<dbReference type="PRINTS" id="PR00344">
    <property type="entry name" value="BCTRLSENSOR"/>
</dbReference>
<keyword evidence="17" id="KW-0732">Signal</keyword>
<accession>A0A2S7IHJ5</accession>
<comment type="catalytic activity">
    <reaction evidence="1">
        <text>ATP + protein L-histidine = ADP + protein N-phospho-L-histidine.</text>
        <dbReference type="EC" id="2.7.13.3"/>
    </reaction>
</comment>
<keyword evidence="7 16" id="KW-0812">Transmembrane</keyword>
<evidence type="ECO:0000256" key="6">
    <source>
        <dbReference type="ARBA" id="ARBA00022679"/>
    </source>
</evidence>
<dbReference type="InterPro" id="IPR004358">
    <property type="entry name" value="Sig_transdc_His_kin-like_C"/>
</dbReference>
<dbReference type="PROSITE" id="PS50109">
    <property type="entry name" value="HIS_KIN"/>
    <property type="match status" value="1"/>
</dbReference>
<keyword evidence="8" id="KW-0547">Nucleotide-binding</keyword>
<feature type="signal peptide" evidence="17">
    <location>
        <begin position="1"/>
        <end position="19"/>
    </location>
</feature>
<evidence type="ECO:0000256" key="10">
    <source>
        <dbReference type="ARBA" id="ARBA00022840"/>
    </source>
</evidence>
<dbReference type="Pfam" id="PF07494">
    <property type="entry name" value="Reg_prop"/>
    <property type="match status" value="9"/>
</dbReference>
<dbReference type="InterPro" id="IPR001789">
    <property type="entry name" value="Sig_transdc_resp-reg_receiver"/>
</dbReference>
<keyword evidence="11 16" id="KW-1133">Transmembrane helix</keyword>
<evidence type="ECO:0000259" key="18">
    <source>
        <dbReference type="PROSITE" id="PS50109"/>
    </source>
</evidence>
<comment type="subcellular location">
    <subcellularLocation>
        <location evidence="2">Cell membrane</location>
        <topology evidence="2">Multi-pass membrane protein</topology>
    </subcellularLocation>
</comment>
<dbReference type="InterPro" id="IPR003594">
    <property type="entry name" value="HATPase_dom"/>
</dbReference>
<dbReference type="InterPro" id="IPR011110">
    <property type="entry name" value="Reg_prop"/>
</dbReference>
<dbReference type="Gene3D" id="1.10.287.130">
    <property type="match status" value="1"/>
</dbReference>
<feature type="domain" description="Histidine kinase" evidence="18">
    <location>
        <begin position="898"/>
        <end position="1120"/>
    </location>
</feature>
<dbReference type="CDD" id="cd00156">
    <property type="entry name" value="REC"/>
    <property type="match status" value="1"/>
</dbReference>
<dbReference type="PROSITE" id="PS50110">
    <property type="entry name" value="RESPONSE_REGULATORY"/>
    <property type="match status" value="2"/>
</dbReference>
<evidence type="ECO:0000256" key="9">
    <source>
        <dbReference type="ARBA" id="ARBA00022777"/>
    </source>
</evidence>
<dbReference type="InterPro" id="IPR011123">
    <property type="entry name" value="Y_Y_Y"/>
</dbReference>
<evidence type="ECO:0000256" key="7">
    <source>
        <dbReference type="ARBA" id="ARBA00022692"/>
    </source>
</evidence>
<dbReference type="Pfam" id="PF07495">
    <property type="entry name" value="Y_Y_Y"/>
    <property type="match status" value="1"/>
</dbReference>
<keyword evidence="5 14" id="KW-0597">Phosphoprotein</keyword>
<proteinExistence type="predicted"/>
<organism evidence="20 21">
    <name type="scientific">Siphonobacter curvatus</name>
    <dbReference type="NCBI Taxonomy" id="2094562"/>
    <lineage>
        <taxon>Bacteria</taxon>
        <taxon>Pseudomonadati</taxon>
        <taxon>Bacteroidota</taxon>
        <taxon>Cytophagia</taxon>
        <taxon>Cytophagales</taxon>
        <taxon>Cytophagaceae</taxon>
        <taxon>Siphonobacter</taxon>
    </lineage>
</organism>
<dbReference type="InterPro" id="IPR036097">
    <property type="entry name" value="HisK_dim/P_sf"/>
</dbReference>
<dbReference type="InterPro" id="IPR011006">
    <property type="entry name" value="CheY-like_superfamily"/>
</dbReference>
<dbReference type="SMART" id="SM00387">
    <property type="entry name" value="HATPase_c"/>
    <property type="match status" value="1"/>
</dbReference>
<dbReference type="OrthoDB" id="9809670at2"/>
<evidence type="ECO:0000256" key="1">
    <source>
        <dbReference type="ARBA" id="ARBA00000085"/>
    </source>
</evidence>
<dbReference type="CDD" id="cd00146">
    <property type="entry name" value="PKD"/>
    <property type="match status" value="1"/>
</dbReference>
<dbReference type="InterPro" id="IPR036890">
    <property type="entry name" value="HATPase_C_sf"/>
</dbReference>
<dbReference type="FunFam" id="2.60.40.10:FF:000791">
    <property type="entry name" value="Two-component system sensor histidine kinase/response regulator"/>
    <property type="match status" value="1"/>
</dbReference>
<evidence type="ECO:0000256" key="11">
    <source>
        <dbReference type="ARBA" id="ARBA00022989"/>
    </source>
</evidence>
<dbReference type="SUPFAM" id="SSF47384">
    <property type="entry name" value="Homodimeric domain of signal transducing histidine kinase"/>
    <property type="match status" value="1"/>
</dbReference>
<dbReference type="SMART" id="SM00388">
    <property type="entry name" value="HisKA"/>
    <property type="match status" value="1"/>
</dbReference>
<dbReference type="Pfam" id="PF02518">
    <property type="entry name" value="HATPase_c"/>
    <property type="match status" value="1"/>
</dbReference>
<feature type="chain" id="PRO_5015602926" description="histidine kinase" evidence="17">
    <location>
        <begin position="20"/>
        <end position="1403"/>
    </location>
</feature>
<dbReference type="SUPFAM" id="SSF55874">
    <property type="entry name" value="ATPase domain of HSP90 chaperone/DNA topoisomerase II/histidine kinase"/>
    <property type="match status" value="1"/>
</dbReference>
<sequence length="1403" mass="159776">MKAFWSLLLLLLTGTLALSQEIPIRFSHLTTDQGLSENNVQCIWQDSQGFVWMGTYDGLNKYDGQHMTTYRNEPQNPNSLSGNNVRCVYEDHRHQLWIGTPDGLNRYDRQRNTFVRYTHRPGDSTSLSSNEIMCVYEDRQHVLWVGTYGGGLNRFDAETQTFKAYRHDSFKSHTLTYDKVTCLLEDSRGSFWVGTQKGLNLFDRKGEKFYSTPTEMGIDQPLSHEYVRCMAEDAKGNLYMGTYGGGLNVINPSLKQLRVYRHQVDNPTSIATDFLMSIVVDTPNKIWIGTENGGLNLFNPHTETFTSYQFDYTNPLSISNNTVTSLLKDRTNNIWAGVQRGGVNLFNLNSSLFDFYYQTSSKNSLSHNEVKAFCEDHEGIIWLGLDGEGGLNRFDPKTRTFTHYRHSDQDENSLSSNSVLSILEDRQGNLWVGTWAGLNLLDRSTGKFKRYTHEDKNPNSLSSDHIWKLFEDHEGTLWIGTFFGGLNRMDPQTRQFSRLISDEYQHKFYGENITDITEDQSGNLWVGTTQDGLNRYHLGTRKLTHFVQYNGSINRQNNHYIKALYVDRKNRVWLGQKKLSQYDPKTQTFVTVPLSALEGIQSIEEDTQGNLWLGTLQGLVKFNPETRTMQQFTKADGLLSNDFIQNAHIRTRNGTLYFGSNKGFVTFNPSHITSNRFVPQVYITGFSLFNKPVAVGQKNSPLKTAITEAKEIRLSPDQSTFSFDFVAINYTASHKNQYAYKLEGYDSDWNVVGNDHTATYTNLDPGTYTFRVKASNNHGLWNEKGAQIKVIVMPAYYQTWWFRVLVAFFSILILYGIYLWRTRRMQIQRKRLEEQVLEQTQALRQAHVEVMVQKEELQSLAADLQVVNEELREQKEQEAEARQQAEKANQAKSIFLATMSHEIRTPLNGVLGMTTLLQETSLTTEQKDYAETIRQCGHNLLGVINDILDFSKIESGSLEIEHEEVDLRQCIEETLDIFANKASSIGLDLIYQMDYDVPPFIKSDSLRLRQVLTNLVSNAIKFTPAGEIFVRVMRLPTPEPDTLLLQFKVVDTGIGIPADKMSRLFKSFSQVDSSTTRKYGGTGLGLAISKRLVELMGGEISVSSTEGQGTTFTFTIRTEVSTTSRRQYVVLNTNDYEDKKILIVDDNQTNLLILRSQLEQWRLIPVLANSAEEGLKALRREGPFELVITDMHMPTGNGVELARLIKQVHPTLPIILLSSVGDETRHSYAELFETILTKPVKQNQLYQAIQQQLKRLTPAPAPVETTPQLLDQMFAAEYPLQILVAEDNLFNQKVILQTLRKLGYEITLAGNGREVLAWLEKSSFDVILMDVQMPEMDGLEATRMIRSRPWLQPIIIAMTANALQGDRDTCLQAGMNDYLSKPLQVNELKTCLARASSLKTPLV</sequence>
<keyword evidence="10" id="KW-0067">ATP-binding</keyword>
<dbReference type="Proteomes" id="UP000239590">
    <property type="component" value="Unassembled WGS sequence"/>
</dbReference>
<dbReference type="RefSeq" id="WP_104714933.1">
    <property type="nucleotide sequence ID" value="NZ_PTRA01000004.1"/>
</dbReference>
<dbReference type="EMBL" id="PTRA01000004">
    <property type="protein sequence ID" value="PQA55464.1"/>
    <property type="molecule type" value="Genomic_DNA"/>
</dbReference>
<dbReference type="GO" id="GO:0005524">
    <property type="term" value="F:ATP binding"/>
    <property type="evidence" value="ECO:0007669"/>
    <property type="project" value="UniProtKB-KW"/>
</dbReference>
<feature type="domain" description="Response regulatory" evidence="19">
    <location>
        <begin position="1140"/>
        <end position="1253"/>
    </location>
</feature>
<evidence type="ECO:0000256" key="17">
    <source>
        <dbReference type="SAM" id="SignalP"/>
    </source>
</evidence>
<dbReference type="Gene3D" id="2.60.40.10">
    <property type="entry name" value="Immunoglobulins"/>
    <property type="match status" value="1"/>
</dbReference>
<evidence type="ECO:0000313" key="21">
    <source>
        <dbReference type="Proteomes" id="UP000239590"/>
    </source>
</evidence>
<evidence type="ECO:0000256" key="4">
    <source>
        <dbReference type="ARBA" id="ARBA00022475"/>
    </source>
</evidence>
<keyword evidence="15" id="KW-0175">Coiled coil</keyword>
<dbReference type="SMART" id="SM00448">
    <property type="entry name" value="REC"/>
    <property type="match status" value="2"/>
</dbReference>
<dbReference type="Gene3D" id="2.130.10.10">
    <property type="entry name" value="YVTN repeat-like/Quinoprotein amine dehydrogenase"/>
    <property type="match status" value="4"/>
</dbReference>
<dbReference type="EC" id="2.7.13.3" evidence="3"/>